<dbReference type="Proteomes" id="UP000275078">
    <property type="component" value="Unassembled WGS sequence"/>
</dbReference>
<evidence type="ECO:0000259" key="4">
    <source>
        <dbReference type="PROSITE" id="PS50076"/>
    </source>
</evidence>
<dbReference type="InterPro" id="IPR001623">
    <property type="entry name" value="DnaJ_domain"/>
</dbReference>
<protein>
    <recommendedName>
        <fullName evidence="4">J domain-containing protein</fullName>
    </recommendedName>
</protein>
<gene>
    <name evidence="5" type="ORF">BJ508DRAFT_366157</name>
</gene>
<accession>A0A3N4HS19</accession>
<feature type="domain" description="J" evidence="4">
    <location>
        <begin position="299"/>
        <end position="378"/>
    </location>
</feature>
<evidence type="ECO:0000256" key="2">
    <source>
        <dbReference type="SAM" id="MobiDB-lite"/>
    </source>
</evidence>
<dbReference type="InterPro" id="IPR036869">
    <property type="entry name" value="J_dom_sf"/>
</dbReference>
<dbReference type="EMBL" id="ML119786">
    <property type="protein sequence ID" value="RPA74590.1"/>
    <property type="molecule type" value="Genomic_DNA"/>
</dbReference>
<evidence type="ECO:0000256" key="1">
    <source>
        <dbReference type="SAM" id="Coils"/>
    </source>
</evidence>
<reference evidence="5 6" key="1">
    <citation type="journal article" date="2018" name="Nat. Ecol. Evol.">
        <title>Pezizomycetes genomes reveal the molecular basis of ectomycorrhizal truffle lifestyle.</title>
        <authorList>
            <person name="Murat C."/>
            <person name="Payen T."/>
            <person name="Noel B."/>
            <person name="Kuo A."/>
            <person name="Morin E."/>
            <person name="Chen J."/>
            <person name="Kohler A."/>
            <person name="Krizsan K."/>
            <person name="Balestrini R."/>
            <person name="Da Silva C."/>
            <person name="Montanini B."/>
            <person name="Hainaut M."/>
            <person name="Levati E."/>
            <person name="Barry K.W."/>
            <person name="Belfiori B."/>
            <person name="Cichocki N."/>
            <person name="Clum A."/>
            <person name="Dockter R.B."/>
            <person name="Fauchery L."/>
            <person name="Guy J."/>
            <person name="Iotti M."/>
            <person name="Le Tacon F."/>
            <person name="Lindquist E.A."/>
            <person name="Lipzen A."/>
            <person name="Malagnac F."/>
            <person name="Mello A."/>
            <person name="Molinier V."/>
            <person name="Miyauchi S."/>
            <person name="Poulain J."/>
            <person name="Riccioni C."/>
            <person name="Rubini A."/>
            <person name="Sitrit Y."/>
            <person name="Splivallo R."/>
            <person name="Traeger S."/>
            <person name="Wang M."/>
            <person name="Zifcakova L."/>
            <person name="Wipf D."/>
            <person name="Zambonelli A."/>
            <person name="Paolocci F."/>
            <person name="Nowrousian M."/>
            <person name="Ottonello S."/>
            <person name="Baldrian P."/>
            <person name="Spatafora J.W."/>
            <person name="Henrissat B."/>
            <person name="Nagy L.G."/>
            <person name="Aury J.M."/>
            <person name="Wincker P."/>
            <person name="Grigoriev I.V."/>
            <person name="Bonfante P."/>
            <person name="Martin F.M."/>
        </authorList>
    </citation>
    <scope>NUCLEOTIDE SEQUENCE [LARGE SCALE GENOMIC DNA]</scope>
    <source>
        <strain evidence="5 6">RN42</strain>
    </source>
</reference>
<dbReference type="SUPFAM" id="SSF46565">
    <property type="entry name" value="Chaperone J-domain"/>
    <property type="match status" value="1"/>
</dbReference>
<evidence type="ECO:0000256" key="3">
    <source>
        <dbReference type="SAM" id="SignalP"/>
    </source>
</evidence>
<keyword evidence="3" id="KW-0732">Signal</keyword>
<keyword evidence="1" id="KW-0175">Coiled coil</keyword>
<evidence type="ECO:0000313" key="5">
    <source>
        <dbReference type="EMBL" id="RPA74590.1"/>
    </source>
</evidence>
<dbReference type="AlphaFoldDB" id="A0A3N4HS19"/>
<name>A0A3N4HS19_ASCIM</name>
<feature type="region of interest" description="Disordered" evidence="2">
    <location>
        <begin position="325"/>
        <end position="347"/>
    </location>
</feature>
<organism evidence="5 6">
    <name type="scientific">Ascobolus immersus RN42</name>
    <dbReference type="NCBI Taxonomy" id="1160509"/>
    <lineage>
        <taxon>Eukaryota</taxon>
        <taxon>Fungi</taxon>
        <taxon>Dikarya</taxon>
        <taxon>Ascomycota</taxon>
        <taxon>Pezizomycotina</taxon>
        <taxon>Pezizomycetes</taxon>
        <taxon>Pezizales</taxon>
        <taxon>Ascobolaceae</taxon>
        <taxon>Ascobolus</taxon>
    </lineage>
</organism>
<feature type="chain" id="PRO_5018047722" description="J domain-containing protein" evidence="3">
    <location>
        <begin position="30"/>
        <end position="427"/>
    </location>
</feature>
<keyword evidence="6" id="KW-1185">Reference proteome</keyword>
<proteinExistence type="predicted"/>
<dbReference type="Gene3D" id="1.10.287.110">
    <property type="entry name" value="DnaJ domain"/>
    <property type="match status" value="1"/>
</dbReference>
<feature type="signal peptide" evidence="3">
    <location>
        <begin position="1"/>
        <end position="29"/>
    </location>
</feature>
<feature type="coiled-coil region" evidence="1">
    <location>
        <begin position="385"/>
        <end position="415"/>
    </location>
</feature>
<dbReference type="PROSITE" id="PS50076">
    <property type="entry name" value="DNAJ_2"/>
    <property type="match status" value="1"/>
</dbReference>
<sequence>MINMIKQFHFFAFLLASLGNCVPVHLTSGTPVDRTSLNGVRAHLTNLAKDIPGHINSLVKAIPPRVPGWQAIGGSAFNVDSFNPDPISLPDLSFLSADWQVHGGVPVNVDSFKDDDRSPAHLIAAAPIDAAKWVLHNTPTDVWVGLFWLWLMQKFHPQAGMNGWDSLGEDWVWVGPSDLGGDDGGGAEVVGTTGADGPGVMIIGDAEPAVTLDAMGTERVSPYWQGPNVQEPVVQDSVIQEPVARVPVVQQPVAEADVQPAVTQNNGLAVDQPEALHAPSSYKYARLPKRPAFVGEDPSGYLTLGLPETASWYEIKDQYTDLYDHTHPRRHRRPPVTSELSNGEGSSVDWEKEFDQVNRAADLLIAPRLRKEQAERTALEKASELAVKAAETEELNKKMAELERKREEKPAMRKKVPFGLTNLRFVD</sequence>
<evidence type="ECO:0000313" key="6">
    <source>
        <dbReference type="Proteomes" id="UP000275078"/>
    </source>
</evidence>